<dbReference type="Gene3D" id="1.10.238.10">
    <property type="entry name" value="EF-hand"/>
    <property type="match status" value="3"/>
</dbReference>
<feature type="compositionally biased region" description="Pro residues" evidence="3">
    <location>
        <begin position="200"/>
        <end position="214"/>
    </location>
</feature>
<feature type="region of interest" description="Disordered" evidence="3">
    <location>
        <begin position="319"/>
        <end position="338"/>
    </location>
</feature>
<dbReference type="Proteomes" id="UP000243579">
    <property type="component" value="Unassembled WGS sequence"/>
</dbReference>
<dbReference type="Pfam" id="PF00168">
    <property type="entry name" value="C2"/>
    <property type="match status" value="1"/>
</dbReference>
<dbReference type="PROSITE" id="PS50119">
    <property type="entry name" value="ZF_BBOX"/>
    <property type="match status" value="1"/>
</dbReference>
<feature type="compositionally biased region" description="Polar residues" evidence="3">
    <location>
        <begin position="156"/>
        <end position="165"/>
    </location>
</feature>
<feature type="domain" description="EF-hand" evidence="6">
    <location>
        <begin position="744"/>
        <end position="779"/>
    </location>
</feature>
<dbReference type="PANTHER" id="PTHR20875:SF0">
    <property type="entry name" value="GH12158P"/>
    <property type="match status" value="1"/>
</dbReference>
<evidence type="ECO:0000259" key="5">
    <source>
        <dbReference type="PROSITE" id="PS50119"/>
    </source>
</evidence>
<dbReference type="GO" id="GO:0005509">
    <property type="term" value="F:calcium ion binding"/>
    <property type="evidence" value="ECO:0007669"/>
    <property type="project" value="InterPro"/>
</dbReference>
<feature type="compositionally biased region" description="Pro residues" evidence="3">
    <location>
        <begin position="323"/>
        <end position="334"/>
    </location>
</feature>
<keyword evidence="1" id="KW-0106">Calcium</keyword>
<dbReference type="PROSITE" id="PS50222">
    <property type="entry name" value="EF_HAND_2"/>
    <property type="match status" value="6"/>
</dbReference>
<accession>A0A1V9YC38</accession>
<feature type="compositionally biased region" description="Low complexity" evidence="3">
    <location>
        <begin position="1261"/>
        <end position="1301"/>
    </location>
</feature>
<evidence type="ECO:0000259" key="6">
    <source>
        <dbReference type="PROSITE" id="PS50222"/>
    </source>
</evidence>
<dbReference type="InterPro" id="IPR011992">
    <property type="entry name" value="EF-hand-dom_pair"/>
</dbReference>
<keyword evidence="2" id="KW-0862">Zinc</keyword>
<feature type="compositionally biased region" description="Pro residues" evidence="3">
    <location>
        <begin position="1619"/>
        <end position="1628"/>
    </location>
</feature>
<feature type="domain" description="C2" evidence="4">
    <location>
        <begin position="1"/>
        <end position="101"/>
    </location>
</feature>
<dbReference type="Pfam" id="PF13499">
    <property type="entry name" value="EF-hand_7"/>
    <property type="match status" value="1"/>
</dbReference>
<evidence type="ECO:0000313" key="7">
    <source>
        <dbReference type="EMBL" id="OQR83256.1"/>
    </source>
</evidence>
<dbReference type="SMART" id="SM00239">
    <property type="entry name" value="C2"/>
    <property type="match status" value="1"/>
</dbReference>
<dbReference type="InterPro" id="IPR000008">
    <property type="entry name" value="C2_dom"/>
</dbReference>
<keyword evidence="2" id="KW-0863">Zinc-finger</keyword>
<name>A0A1V9YC38_ACHHY</name>
<feature type="domain" description="B box-type" evidence="5">
    <location>
        <begin position="1381"/>
        <end position="1433"/>
    </location>
</feature>
<dbReference type="PROSITE" id="PS50004">
    <property type="entry name" value="C2"/>
    <property type="match status" value="1"/>
</dbReference>
<feature type="domain" description="EF-hand" evidence="6">
    <location>
        <begin position="487"/>
        <end position="510"/>
    </location>
</feature>
<dbReference type="CDD" id="cd19757">
    <property type="entry name" value="Bbox1"/>
    <property type="match status" value="1"/>
</dbReference>
<feature type="region of interest" description="Disordered" evidence="3">
    <location>
        <begin position="1200"/>
        <end position="1301"/>
    </location>
</feature>
<evidence type="ECO:0000256" key="1">
    <source>
        <dbReference type="ARBA" id="ARBA00022837"/>
    </source>
</evidence>
<dbReference type="SMART" id="SM00054">
    <property type="entry name" value="EFh"/>
    <property type="match status" value="8"/>
</dbReference>
<protein>
    <submittedName>
        <fullName evidence="7">Uncharacterized protein</fullName>
    </submittedName>
</protein>
<dbReference type="SUPFAM" id="SSF47473">
    <property type="entry name" value="EF-hand"/>
    <property type="match status" value="3"/>
</dbReference>
<dbReference type="EMBL" id="JNBR01002249">
    <property type="protein sequence ID" value="OQR83256.1"/>
    <property type="molecule type" value="Genomic_DNA"/>
</dbReference>
<proteinExistence type="predicted"/>
<dbReference type="OrthoDB" id="73101at2759"/>
<evidence type="ECO:0000259" key="4">
    <source>
        <dbReference type="PROSITE" id="PS50004"/>
    </source>
</evidence>
<sequence length="1997" mass="211631">MAGRRLHIRVLRAKNVYDAEIFSKQDARCSITVLGSTQTTKIHKGGGTNPSWDEELDFPTCEGEVAIVVERPKEPKSDVLGSTTLRAEDLITEAAKGKNPFDKAIPLNHGTKRRGEIFLRVHVIEPEATSEASAVVAVDPSQAEPETPTDAPATTHSQPEPSASTELPGMEQPIVSNLPEPLCTEPSSPEESAPLEQSVPPDPLHLPGTEPPAPTESATLELPVATMHPENSNATTLEEPKTPEPTPENTTLIAAPDDTLESNESKPAVATSSAEKPFDSIPAVAALAKAETVAAAAAGTVNTTDSAYCATPNDRYAAVPEASTPPPTSPPPSEPVGATEPLHLTDANAVVLVASTSGSPLPDTHPVLAPTNAPEATPLAKQGDGPVLPLVEDDTPSIDDPPVAVARTSSEATAAFCAAPVATTMEPAVEPESPVVTPILDANAPQAHVSAQPSAKPDASAFIEHIRPVFLQAHGQGLSFKDLFTPLDANCDGYLTPAEFVKGLQQLGPHFASLPSAAIAAVVNYFDTNGDGHVDYKEFLTFVHQVCYIDLRDELRGVIQQARRRGLDVPSIFNCIGAFGDDTVSFAEFGAALAQLGFQVQDRTLFDSFCRQLTGNGDSAIAVKEFLASMDSVEQAPDSLLSALKVQLQRAVAGGTDVGELFHSVDKDGVGAVSYDEFAACIKAVDLSTELKTDASLQVLIRRVDADARGTVEIAKFMSFAGLPYDPSVLVLRRLKQLLTAAARAGVNVAAAFHEFDKTHSGSLTPLELQAALASLQYPLSDTNFKHILSKVDGNGRVAYIELLHDCLGTHEEAVGETTEKPQLVTLVEGRAVKGFDIGQCQAHKDGSIKAFSPECSTALKQPAFTGATLDEQDTPHSMLETMFAKAAGRGVDVLQAFEQFDAAGTGVVSYTDVEAALRQLGGDRVWSAREIERILSHLDKNQAQAISLEYVRALMGLPMSPETHCRNLISKAAGQGESAAQSLAHFGPPAASQERLPHLSVGAAPPDEADRLIGAMNRGGTGDITAAELGEFGAPPGVRGDVVPHLPRTEQLRGHFPKATSPGVGLTSASAAGDKDKGGFVGPEEFVSAVEELGAEELLVETLPTFSQSIATTPVKAPLPPTTEAPPLLIGLGSLAVPPTYDVHSEWKRMFELRYEDAHVVTPPAADASAPKRRPVQKKHVTGHVERMRRNHAIALAETAASSTVPTEAAPSAAAPSTLISTTAKPTKVTARPSTATARPTAAAAKDSKRTAPISSGTRGAKAAVAAPEAVGASKRPASATTRKPRTTTTPEALAPTAAKPSKKEFFRSALVVALQAMTDSMHFAIRGQQDAPLPTTTAMWIVAAELQRVVDAFLATTAPATSTPSLPPLVESPEEQLAQRAHQCHLCVVAVAQHWCCDCSAALCAACLTDVGCQGERHQVERFMPENQAPVVLGATATAPLAAPPATGDRFREKAWVCLPLQLTPELSAVLATTKMQRESPKTLKQFCLVLRKQLELTPTAPTVAGFLDRSALSTWSPDHLRCFLDVVHVPSAMLFQHHVDGCAFSKLTPAALHDTFGLKGSFQLHRCLFYRALLVEMEAYRHRYGLPANISAPKKVAKKKPKPKPPASTWTASAMPPKPLSPPEPATSKSAPTACKPQTVARTKTMTNTTTKAPTTKAGMVPTTAMPPARAAKLKLHSAQDEALVASIQSGVNDLLATCGLATPSLPVPEAATPPLLTTTSVAELQADVAHLLRRFDALRASAATPELETLATEGDGLRLQLLSATPQELASAPIEAFRRLLDDMDTVITRPAKPVPREAKAPIAMTLWTYDMPAPVAKAMPTVTPGELQTGRRRKRRAGPCDYHPTAKPKPLPTHRREAKTAKPAVDDVAEFLAEETRIEPTEPTAAHDPLLFDASFIGLAPDRSRWQTLRDKQSAAPVDPDTAMATDLLLSPPSTVKSLRKRTPATRQAMALAAALPVVAEPEAAEKHTEWAKRIHAQFTALGDSNSLDAQR</sequence>
<feature type="domain" description="EF-hand" evidence="6">
    <location>
        <begin position="653"/>
        <end position="688"/>
    </location>
</feature>
<dbReference type="CDD" id="cd00051">
    <property type="entry name" value="EFh"/>
    <property type="match status" value="1"/>
</dbReference>
<dbReference type="InterPro" id="IPR052603">
    <property type="entry name" value="EFCB6"/>
</dbReference>
<dbReference type="Gene3D" id="2.60.40.150">
    <property type="entry name" value="C2 domain"/>
    <property type="match status" value="1"/>
</dbReference>
<feature type="compositionally biased region" description="Low complexity" evidence="3">
    <location>
        <begin position="1200"/>
        <end position="1246"/>
    </location>
</feature>
<dbReference type="InterPro" id="IPR018247">
    <property type="entry name" value="EF_Hand_1_Ca_BS"/>
</dbReference>
<feature type="compositionally biased region" description="Low complexity" evidence="3">
    <location>
        <begin position="185"/>
        <end position="194"/>
    </location>
</feature>
<evidence type="ECO:0000256" key="2">
    <source>
        <dbReference type="PROSITE-ProRule" id="PRU00024"/>
    </source>
</evidence>
<gene>
    <name evidence="7" type="ORF">ACHHYP_14890</name>
</gene>
<comment type="caution">
    <text evidence="7">The sequence shown here is derived from an EMBL/GenBank/DDBJ whole genome shotgun (WGS) entry which is preliminary data.</text>
</comment>
<dbReference type="SUPFAM" id="SSF49562">
    <property type="entry name" value="C2 domain (Calcium/lipid-binding domain, CaLB)"/>
    <property type="match status" value="1"/>
</dbReference>
<feature type="region of interest" description="Disordered" evidence="3">
    <location>
        <begin position="1597"/>
        <end position="1641"/>
    </location>
</feature>
<feature type="region of interest" description="Disordered" evidence="3">
    <location>
        <begin position="1830"/>
        <end position="1868"/>
    </location>
</feature>
<feature type="domain" description="EF-hand" evidence="6">
    <location>
        <begin position="514"/>
        <end position="549"/>
    </location>
</feature>
<feature type="domain" description="EF-hand" evidence="6">
    <location>
        <begin position="1075"/>
        <end position="1097"/>
    </location>
</feature>
<dbReference type="STRING" id="1202772.A0A1V9YC38"/>
<evidence type="ECO:0000256" key="3">
    <source>
        <dbReference type="SAM" id="MobiDB-lite"/>
    </source>
</evidence>
<feature type="region of interest" description="Disordered" evidence="3">
    <location>
        <begin position="232"/>
        <end position="276"/>
    </location>
</feature>
<keyword evidence="2" id="KW-0479">Metal-binding</keyword>
<dbReference type="InterPro" id="IPR000315">
    <property type="entry name" value="Znf_B-box"/>
</dbReference>
<reference evidence="7 8" key="1">
    <citation type="journal article" date="2014" name="Genome Biol. Evol.">
        <title>The secreted proteins of Achlya hypogyna and Thraustotheca clavata identify the ancestral oomycete secretome and reveal gene acquisitions by horizontal gene transfer.</title>
        <authorList>
            <person name="Misner I."/>
            <person name="Blouin N."/>
            <person name="Leonard G."/>
            <person name="Richards T.A."/>
            <person name="Lane C.E."/>
        </authorList>
    </citation>
    <scope>NUCLEOTIDE SEQUENCE [LARGE SCALE GENOMIC DNA]</scope>
    <source>
        <strain evidence="7 8">ATCC 48635</strain>
    </source>
</reference>
<keyword evidence="8" id="KW-1185">Reference proteome</keyword>
<dbReference type="PROSITE" id="PS00018">
    <property type="entry name" value="EF_HAND_1"/>
    <property type="match status" value="3"/>
</dbReference>
<organism evidence="7 8">
    <name type="scientific">Achlya hypogyna</name>
    <name type="common">Oomycete</name>
    <name type="synonym">Protoachlya hypogyna</name>
    <dbReference type="NCBI Taxonomy" id="1202772"/>
    <lineage>
        <taxon>Eukaryota</taxon>
        <taxon>Sar</taxon>
        <taxon>Stramenopiles</taxon>
        <taxon>Oomycota</taxon>
        <taxon>Saprolegniomycetes</taxon>
        <taxon>Saprolegniales</taxon>
        <taxon>Achlyaceae</taxon>
        <taxon>Achlya</taxon>
    </lineage>
</organism>
<dbReference type="PANTHER" id="PTHR20875">
    <property type="entry name" value="EF-HAND CALCIUM-BINDING DOMAIN-CONTAINING PROTEIN 6-RELATED"/>
    <property type="match status" value="1"/>
</dbReference>
<dbReference type="InterPro" id="IPR035892">
    <property type="entry name" value="C2_domain_sf"/>
</dbReference>
<feature type="compositionally biased region" description="Low complexity" evidence="3">
    <location>
        <begin position="129"/>
        <end position="155"/>
    </location>
</feature>
<dbReference type="InterPro" id="IPR002048">
    <property type="entry name" value="EF_hand_dom"/>
</dbReference>
<feature type="domain" description="EF-hand" evidence="6">
    <location>
        <begin position="889"/>
        <end position="924"/>
    </location>
</feature>
<feature type="region of interest" description="Disordered" evidence="3">
    <location>
        <begin position="1054"/>
        <end position="1078"/>
    </location>
</feature>
<evidence type="ECO:0000313" key="8">
    <source>
        <dbReference type="Proteomes" id="UP000243579"/>
    </source>
</evidence>
<feature type="region of interest" description="Disordered" evidence="3">
    <location>
        <begin position="129"/>
        <end position="216"/>
    </location>
</feature>
<dbReference type="GO" id="GO:0008270">
    <property type="term" value="F:zinc ion binding"/>
    <property type="evidence" value="ECO:0007669"/>
    <property type="project" value="UniProtKB-KW"/>
</dbReference>